<reference evidence="2 3" key="1">
    <citation type="submission" date="2019-11" db="EMBL/GenBank/DDBJ databases">
        <title>Comparative genomics of hydrocarbon-degrading Desulfosarcina strains.</title>
        <authorList>
            <person name="Watanabe M."/>
            <person name="Kojima H."/>
            <person name="Fukui M."/>
        </authorList>
    </citation>
    <scope>NUCLEOTIDE SEQUENCE [LARGE SCALE GENOMIC DNA]</scope>
    <source>
        <strain evidence="2 3">PP31</strain>
    </source>
</reference>
<feature type="domain" description="DUF3786" evidence="1">
    <location>
        <begin position="33"/>
        <end position="199"/>
    </location>
</feature>
<proteinExistence type="predicted"/>
<dbReference type="EMBL" id="AP021875">
    <property type="protein sequence ID" value="BBO78095.1"/>
    <property type="molecule type" value="Genomic_DNA"/>
</dbReference>
<evidence type="ECO:0000259" key="1">
    <source>
        <dbReference type="Pfam" id="PF12654"/>
    </source>
</evidence>
<organism evidence="2 3">
    <name type="scientific">Desulfosarcina widdelii</name>
    <dbReference type="NCBI Taxonomy" id="947919"/>
    <lineage>
        <taxon>Bacteria</taxon>
        <taxon>Pseudomonadati</taxon>
        <taxon>Thermodesulfobacteriota</taxon>
        <taxon>Desulfobacteria</taxon>
        <taxon>Desulfobacterales</taxon>
        <taxon>Desulfosarcinaceae</taxon>
        <taxon>Desulfosarcina</taxon>
    </lineage>
</organism>
<name>A0A5K7ZBG9_9BACT</name>
<evidence type="ECO:0000313" key="2">
    <source>
        <dbReference type="EMBL" id="BBO78095.1"/>
    </source>
</evidence>
<accession>A0A5K7ZBG9</accession>
<dbReference type="Pfam" id="PF12654">
    <property type="entry name" value="DUF3786"/>
    <property type="match status" value="1"/>
</dbReference>
<dbReference type="AlphaFoldDB" id="A0A5K7ZBG9"/>
<dbReference type="Proteomes" id="UP000427769">
    <property type="component" value="Chromosome"/>
</dbReference>
<sequence>MTWTENGSVYDETYRNYLEQLRTRNFNGKEAVLGVAVDGETVVVPYFNVSLRLTAEGLKDDAGRRPDFSDCVVVCRYLLMCPPFEPTRKEWVAYRDFPDAGPLTVFWADTVEKPLAGTFADSVDALRKACDALGGVDPEMAIACDLCRRFSPLPKVPLLLVFNDAEDGFPAAASVLFEKRASAYLDAESQAILGHRLTQRLVVASGKE</sequence>
<keyword evidence="3" id="KW-1185">Reference proteome</keyword>
<dbReference type="InterPro" id="IPR024264">
    <property type="entry name" value="DUF3786"/>
</dbReference>
<evidence type="ECO:0000313" key="3">
    <source>
        <dbReference type="Proteomes" id="UP000427769"/>
    </source>
</evidence>
<protein>
    <recommendedName>
        <fullName evidence="1">DUF3786 domain-containing protein</fullName>
    </recommendedName>
</protein>
<dbReference type="KEGG" id="dwd:DSCW_55120"/>
<gene>
    <name evidence="2" type="ORF">DSCW_55120</name>
</gene>
<dbReference type="RefSeq" id="WP_170302482.1">
    <property type="nucleotide sequence ID" value="NZ_AP021875.1"/>
</dbReference>